<evidence type="ECO:0000256" key="6">
    <source>
        <dbReference type="PROSITE-ProRule" id="PRU00201"/>
    </source>
</evidence>
<dbReference type="PROSITE" id="PS01283">
    <property type="entry name" value="TBOX_1"/>
    <property type="match status" value="1"/>
</dbReference>
<evidence type="ECO:0000256" key="4">
    <source>
        <dbReference type="ARBA" id="ARBA00023163"/>
    </source>
</evidence>
<dbReference type="PANTHER" id="PTHR11267">
    <property type="entry name" value="T-BOX PROTEIN-RELATED"/>
    <property type="match status" value="1"/>
</dbReference>
<keyword evidence="3 6" id="KW-0238">DNA-binding</keyword>
<accession>A0ABY7EE50</accession>
<dbReference type="SMART" id="SM00425">
    <property type="entry name" value="TBOX"/>
    <property type="match status" value="1"/>
</dbReference>
<name>A0ABY7EE50_MYAAR</name>
<keyword evidence="4" id="KW-0804">Transcription</keyword>
<dbReference type="InterPro" id="IPR008967">
    <property type="entry name" value="p53-like_TF_DNA-bd_sf"/>
</dbReference>
<evidence type="ECO:0000256" key="5">
    <source>
        <dbReference type="ARBA" id="ARBA00023242"/>
    </source>
</evidence>
<dbReference type="InterPro" id="IPR018186">
    <property type="entry name" value="TF_T-box_CS"/>
</dbReference>
<feature type="region of interest" description="Disordered" evidence="7">
    <location>
        <begin position="23"/>
        <end position="60"/>
    </location>
</feature>
<dbReference type="InterPro" id="IPR046360">
    <property type="entry name" value="T-box_DNA-bd"/>
</dbReference>
<dbReference type="Pfam" id="PF00907">
    <property type="entry name" value="T-box"/>
    <property type="match status" value="1"/>
</dbReference>
<keyword evidence="2" id="KW-0805">Transcription regulation</keyword>
<dbReference type="EMBL" id="CP111017">
    <property type="protein sequence ID" value="WAR08302.1"/>
    <property type="molecule type" value="Genomic_DNA"/>
</dbReference>
<evidence type="ECO:0000313" key="10">
    <source>
        <dbReference type="Proteomes" id="UP001164746"/>
    </source>
</evidence>
<keyword evidence="5 6" id="KW-0539">Nucleus</keyword>
<evidence type="ECO:0000259" key="8">
    <source>
        <dbReference type="PROSITE" id="PS50252"/>
    </source>
</evidence>
<evidence type="ECO:0000313" key="9">
    <source>
        <dbReference type="EMBL" id="WAR08302.1"/>
    </source>
</evidence>
<sequence>METKMLSPKARAFSVDELLNRREIQEKGPKGPVNVQHGGPPEKVREDGIRPDPAGETTDTHGQVAEVADLWQAFHDLGTEMIITKTGRRMFPAVRVRVTGLKPHTRYRASMDFIPVDKHKYRYVYHSSRWMIAGHGETMRADQNYEHPESPLTGEALTAQVLSFEKIKLTNSDVPTPGQVSLLSMQKFQPRIRIQEQSDTGGSSPVAFTFSQTAFIAVTAYQNQE</sequence>
<feature type="compositionally biased region" description="Basic and acidic residues" evidence="7">
    <location>
        <begin position="40"/>
        <end position="50"/>
    </location>
</feature>
<feature type="non-terminal residue" evidence="9">
    <location>
        <position position="225"/>
    </location>
</feature>
<keyword evidence="10" id="KW-1185">Reference proteome</keyword>
<organism evidence="9 10">
    <name type="scientific">Mya arenaria</name>
    <name type="common">Soft-shell clam</name>
    <dbReference type="NCBI Taxonomy" id="6604"/>
    <lineage>
        <taxon>Eukaryota</taxon>
        <taxon>Metazoa</taxon>
        <taxon>Spiralia</taxon>
        <taxon>Lophotrochozoa</taxon>
        <taxon>Mollusca</taxon>
        <taxon>Bivalvia</taxon>
        <taxon>Autobranchia</taxon>
        <taxon>Heteroconchia</taxon>
        <taxon>Euheterodonta</taxon>
        <taxon>Imparidentia</taxon>
        <taxon>Neoheterodontei</taxon>
        <taxon>Myida</taxon>
        <taxon>Myoidea</taxon>
        <taxon>Myidae</taxon>
        <taxon>Mya</taxon>
    </lineage>
</organism>
<dbReference type="PRINTS" id="PR00937">
    <property type="entry name" value="TBOX"/>
</dbReference>
<feature type="domain" description="T-box" evidence="8">
    <location>
        <begin position="65"/>
        <end position="225"/>
    </location>
</feature>
<dbReference type="InterPro" id="IPR036960">
    <property type="entry name" value="T-box_sf"/>
</dbReference>
<reference evidence="9" key="1">
    <citation type="submission" date="2022-11" db="EMBL/GenBank/DDBJ databases">
        <title>Centuries of genome instability and evolution in soft-shell clam transmissible cancer (bioRxiv).</title>
        <authorList>
            <person name="Hart S.F.M."/>
            <person name="Yonemitsu M.A."/>
            <person name="Giersch R.M."/>
            <person name="Beal B.F."/>
            <person name="Arriagada G."/>
            <person name="Davis B.W."/>
            <person name="Ostrander E.A."/>
            <person name="Goff S.P."/>
            <person name="Metzger M.J."/>
        </authorList>
    </citation>
    <scope>NUCLEOTIDE SEQUENCE</scope>
    <source>
        <strain evidence="9">MELC-2E11</strain>
        <tissue evidence="9">Siphon/mantle</tissue>
    </source>
</reference>
<comment type="caution">
    <text evidence="6">Lacks conserved residue(s) required for the propagation of feature annotation.</text>
</comment>
<evidence type="ECO:0000256" key="7">
    <source>
        <dbReference type="SAM" id="MobiDB-lite"/>
    </source>
</evidence>
<dbReference type="SUPFAM" id="SSF49417">
    <property type="entry name" value="p53-like transcription factors"/>
    <property type="match status" value="1"/>
</dbReference>
<gene>
    <name evidence="9" type="ORF">MAR_018260</name>
</gene>
<evidence type="ECO:0000256" key="2">
    <source>
        <dbReference type="ARBA" id="ARBA00023015"/>
    </source>
</evidence>
<dbReference type="InterPro" id="IPR001699">
    <property type="entry name" value="TF_T-box"/>
</dbReference>
<dbReference type="Gene3D" id="2.60.40.820">
    <property type="entry name" value="Transcription factor, T-box"/>
    <property type="match status" value="1"/>
</dbReference>
<comment type="subcellular location">
    <subcellularLocation>
        <location evidence="1 6">Nucleus</location>
    </subcellularLocation>
</comment>
<proteinExistence type="predicted"/>
<evidence type="ECO:0000256" key="1">
    <source>
        <dbReference type="ARBA" id="ARBA00004123"/>
    </source>
</evidence>
<dbReference type="PANTHER" id="PTHR11267:SF207">
    <property type="entry name" value="OVER COMPENSATING MALES, ISOFORM A"/>
    <property type="match status" value="1"/>
</dbReference>
<protein>
    <submittedName>
        <fullName evidence="9">TBX15-like protein</fullName>
    </submittedName>
</protein>
<dbReference type="Proteomes" id="UP001164746">
    <property type="component" value="Chromosome 6"/>
</dbReference>
<dbReference type="PROSITE" id="PS50252">
    <property type="entry name" value="TBOX_3"/>
    <property type="match status" value="1"/>
</dbReference>
<evidence type="ECO:0000256" key="3">
    <source>
        <dbReference type="ARBA" id="ARBA00023125"/>
    </source>
</evidence>